<evidence type="ECO:0000259" key="1">
    <source>
        <dbReference type="PROSITE" id="PS51186"/>
    </source>
</evidence>
<dbReference type="AlphaFoldDB" id="A0AAE3VBU2"/>
<feature type="domain" description="N-acetyltransferase" evidence="1">
    <location>
        <begin position="1"/>
        <end position="108"/>
    </location>
</feature>
<organism evidence="2 3">
    <name type="scientific">Moryella indoligenes</name>
    <dbReference type="NCBI Taxonomy" id="371674"/>
    <lineage>
        <taxon>Bacteria</taxon>
        <taxon>Bacillati</taxon>
        <taxon>Bacillota</taxon>
        <taxon>Clostridia</taxon>
        <taxon>Lachnospirales</taxon>
        <taxon>Lachnospiraceae</taxon>
        <taxon>Moryella</taxon>
    </lineage>
</organism>
<sequence length="108" mass="12161">MKLTLNKISSRDEDSYIASLYHIIADGENIGSVSTIEDEESIYIERIDVDGAFQNRGYGTAALRIFSEMASTVYLAPDNKDAQRLYERIGCETYSFPEVDQGFGVYEI</sequence>
<dbReference type="EMBL" id="JAUSTO010000019">
    <property type="protein sequence ID" value="MDQ0153422.1"/>
    <property type="molecule type" value="Genomic_DNA"/>
</dbReference>
<keyword evidence="2" id="KW-0689">Ribosomal protein</keyword>
<protein>
    <submittedName>
        <fullName evidence="2">Ribosomal protein S18 acetylase RimI-like enzyme</fullName>
    </submittedName>
</protein>
<reference evidence="2" key="1">
    <citation type="submission" date="2023-07" db="EMBL/GenBank/DDBJ databases">
        <title>Genomic Encyclopedia of Type Strains, Phase IV (KMG-IV): sequencing the most valuable type-strain genomes for metagenomic binning, comparative biology and taxonomic classification.</title>
        <authorList>
            <person name="Goeker M."/>
        </authorList>
    </citation>
    <scope>NUCLEOTIDE SEQUENCE</scope>
    <source>
        <strain evidence="2">DSM 19659</strain>
    </source>
</reference>
<dbReference type="PROSITE" id="PS51186">
    <property type="entry name" value="GNAT"/>
    <property type="match status" value="1"/>
</dbReference>
<keyword evidence="2" id="KW-0687">Ribonucleoprotein</keyword>
<dbReference type="RefSeq" id="WP_307255376.1">
    <property type="nucleotide sequence ID" value="NZ_JAUSTO010000019.1"/>
</dbReference>
<dbReference type="SUPFAM" id="SSF55729">
    <property type="entry name" value="Acyl-CoA N-acyltransferases (Nat)"/>
    <property type="match status" value="1"/>
</dbReference>
<dbReference type="Proteomes" id="UP001241537">
    <property type="component" value="Unassembled WGS sequence"/>
</dbReference>
<keyword evidence="3" id="KW-1185">Reference proteome</keyword>
<name>A0AAE3VBU2_9FIRM</name>
<accession>A0AAE3VBU2</accession>
<dbReference type="GO" id="GO:0016747">
    <property type="term" value="F:acyltransferase activity, transferring groups other than amino-acyl groups"/>
    <property type="evidence" value="ECO:0007669"/>
    <property type="project" value="InterPro"/>
</dbReference>
<dbReference type="Gene3D" id="3.40.630.30">
    <property type="match status" value="1"/>
</dbReference>
<evidence type="ECO:0000313" key="3">
    <source>
        <dbReference type="Proteomes" id="UP001241537"/>
    </source>
</evidence>
<dbReference type="CDD" id="cd04301">
    <property type="entry name" value="NAT_SF"/>
    <property type="match status" value="1"/>
</dbReference>
<evidence type="ECO:0000313" key="2">
    <source>
        <dbReference type="EMBL" id="MDQ0153422.1"/>
    </source>
</evidence>
<proteinExistence type="predicted"/>
<dbReference type="Pfam" id="PF00583">
    <property type="entry name" value="Acetyltransf_1"/>
    <property type="match status" value="1"/>
</dbReference>
<dbReference type="GO" id="GO:0005840">
    <property type="term" value="C:ribosome"/>
    <property type="evidence" value="ECO:0007669"/>
    <property type="project" value="UniProtKB-KW"/>
</dbReference>
<dbReference type="InterPro" id="IPR016181">
    <property type="entry name" value="Acyl_CoA_acyltransferase"/>
</dbReference>
<comment type="caution">
    <text evidence="2">The sequence shown here is derived from an EMBL/GenBank/DDBJ whole genome shotgun (WGS) entry which is preliminary data.</text>
</comment>
<gene>
    <name evidence="2" type="ORF">J2S20_002142</name>
</gene>
<dbReference type="InterPro" id="IPR000182">
    <property type="entry name" value="GNAT_dom"/>
</dbReference>